<evidence type="ECO:0000313" key="2">
    <source>
        <dbReference type="EMBL" id="CAK8695445.1"/>
    </source>
</evidence>
<reference evidence="2 3" key="1">
    <citation type="submission" date="2024-02" db="EMBL/GenBank/DDBJ databases">
        <authorList>
            <person name="Daric V."/>
            <person name="Darras S."/>
        </authorList>
    </citation>
    <scope>NUCLEOTIDE SEQUENCE [LARGE SCALE GENOMIC DNA]</scope>
</reference>
<sequence>MLLLQLYVGLAHILKNHDLRSSTLLSNCCLVRKQCRQGIGKRTRSKKITTGGEYSEGANQRQTKKHPTAATACRPL</sequence>
<proteinExistence type="predicted"/>
<comment type="caution">
    <text evidence="2">The sequence shown here is derived from an EMBL/GenBank/DDBJ whole genome shotgun (WGS) entry which is preliminary data.</text>
</comment>
<name>A0ABP0GYV5_CLALP</name>
<evidence type="ECO:0008006" key="4">
    <source>
        <dbReference type="Google" id="ProtNLM"/>
    </source>
</evidence>
<protein>
    <recommendedName>
        <fullName evidence="4">Secreted protein</fullName>
    </recommendedName>
</protein>
<organism evidence="2 3">
    <name type="scientific">Clavelina lepadiformis</name>
    <name type="common">Light-bulb sea squirt</name>
    <name type="synonym">Ascidia lepadiformis</name>
    <dbReference type="NCBI Taxonomy" id="159417"/>
    <lineage>
        <taxon>Eukaryota</taxon>
        <taxon>Metazoa</taxon>
        <taxon>Chordata</taxon>
        <taxon>Tunicata</taxon>
        <taxon>Ascidiacea</taxon>
        <taxon>Aplousobranchia</taxon>
        <taxon>Clavelinidae</taxon>
        <taxon>Clavelina</taxon>
    </lineage>
</organism>
<evidence type="ECO:0000256" key="1">
    <source>
        <dbReference type="SAM" id="MobiDB-lite"/>
    </source>
</evidence>
<dbReference type="EMBL" id="CAWYQH010000152">
    <property type="protein sequence ID" value="CAK8695445.1"/>
    <property type="molecule type" value="Genomic_DNA"/>
</dbReference>
<evidence type="ECO:0000313" key="3">
    <source>
        <dbReference type="Proteomes" id="UP001642483"/>
    </source>
</evidence>
<accession>A0ABP0GYV5</accession>
<dbReference type="Proteomes" id="UP001642483">
    <property type="component" value="Unassembled WGS sequence"/>
</dbReference>
<feature type="region of interest" description="Disordered" evidence="1">
    <location>
        <begin position="46"/>
        <end position="76"/>
    </location>
</feature>
<keyword evidence="3" id="KW-1185">Reference proteome</keyword>
<gene>
    <name evidence="2" type="ORF">CVLEPA_LOCUS28718</name>
</gene>